<keyword evidence="3" id="KW-1185">Reference proteome</keyword>
<gene>
    <name evidence="2" type="ORF">GALMADRAFT_249485</name>
</gene>
<sequence>MPTQVPTRTDFVTSQKLSREKHPRPHGRLPEVFPVVHRHLPYSIPPLLLHLLGLLSYRFFSTVTWYHILFSNLIDSDGKSVAFYKLGALRARSLVWAWTLHSFYILFEVFHTAKVLALPSWQSGSQGIWRPNDYLRGTLFILCPPGIVYMMHQRRRALAKDQHIDSILSEPLISLGSTLVS</sequence>
<evidence type="ECO:0000313" key="2">
    <source>
        <dbReference type="EMBL" id="KDR75429.1"/>
    </source>
</evidence>
<name>A0A067T6B1_GALM3</name>
<proteinExistence type="predicted"/>
<evidence type="ECO:0000313" key="3">
    <source>
        <dbReference type="Proteomes" id="UP000027222"/>
    </source>
</evidence>
<accession>A0A067T6B1</accession>
<dbReference type="AlphaFoldDB" id="A0A067T6B1"/>
<feature type="region of interest" description="Disordered" evidence="1">
    <location>
        <begin position="1"/>
        <end position="26"/>
    </location>
</feature>
<organism evidence="2 3">
    <name type="scientific">Galerina marginata (strain CBS 339.88)</name>
    <dbReference type="NCBI Taxonomy" id="685588"/>
    <lineage>
        <taxon>Eukaryota</taxon>
        <taxon>Fungi</taxon>
        <taxon>Dikarya</taxon>
        <taxon>Basidiomycota</taxon>
        <taxon>Agaricomycotina</taxon>
        <taxon>Agaricomycetes</taxon>
        <taxon>Agaricomycetidae</taxon>
        <taxon>Agaricales</taxon>
        <taxon>Agaricineae</taxon>
        <taxon>Strophariaceae</taxon>
        <taxon>Galerina</taxon>
    </lineage>
</organism>
<dbReference type="Proteomes" id="UP000027222">
    <property type="component" value="Unassembled WGS sequence"/>
</dbReference>
<evidence type="ECO:0000256" key="1">
    <source>
        <dbReference type="SAM" id="MobiDB-lite"/>
    </source>
</evidence>
<dbReference type="EMBL" id="KL142381">
    <property type="protein sequence ID" value="KDR75429.1"/>
    <property type="molecule type" value="Genomic_DNA"/>
</dbReference>
<feature type="compositionally biased region" description="Polar residues" evidence="1">
    <location>
        <begin position="1"/>
        <end position="16"/>
    </location>
</feature>
<dbReference type="HOGENOM" id="CLU_1489115_0_0_1"/>
<reference evidence="3" key="1">
    <citation type="journal article" date="2014" name="Proc. Natl. Acad. Sci. U.S.A.">
        <title>Extensive sampling of basidiomycete genomes demonstrates inadequacy of the white-rot/brown-rot paradigm for wood decay fungi.</title>
        <authorList>
            <person name="Riley R."/>
            <person name="Salamov A.A."/>
            <person name="Brown D.W."/>
            <person name="Nagy L.G."/>
            <person name="Floudas D."/>
            <person name="Held B.W."/>
            <person name="Levasseur A."/>
            <person name="Lombard V."/>
            <person name="Morin E."/>
            <person name="Otillar R."/>
            <person name="Lindquist E.A."/>
            <person name="Sun H."/>
            <person name="LaButti K.M."/>
            <person name="Schmutz J."/>
            <person name="Jabbour D."/>
            <person name="Luo H."/>
            <person name="Baker S.E."/>
            <person name="Pisabarro A.G."/>
            <person name="Walton J.D."/>
            <person name="Blanchette R.A."/>
            <person name="Henrissat B."/>
            <person name="Martin F."/>
            <person name="Cullen D."/>
            <person name="Hibbett D.S."/>
            <person name="Grigoriev I.V."/>
        </authorList>
    </citation>
    <scope>NUCLEOTIDE SEQUENCE [LARGE SCALE GENOMIC DNA]</scope>
    <source>
        <strain evidence="3">CBS 339.88</strain>
    </source>
</reference>
<protein>
    <submittedName>
        <fullName evidence="2">Uncharacterized protein</fullName>
    </submittedName>
</protein>